<dbReference type="PANTHER" id="PTHR12281">
    <property type="entry name" value="RP42 RELATED"/>
    <property type="match status" value="1"/>
</dbReference>
<protein>
    <recommendedName>
        <fullName evidence="1">Defective in cullin neddylation protein</fullName>
    </recommendedName>
</protein>
<reference evidence="3 4" key="1">
    <citation type="journal article" date="2016" name="Mol. Biol. Evol.">
        <title>Comparative Genomics of Early-Diverging Mushroom-Forming Fungi Provides Insights into the Origins of Lignocellulose Decay Capabilities.</title>
        <authorList>
            <person name="Nagy L.G."/>
            <person name="Riley R."/>
            <person name="Tritt A."/>
            <person name="Adam C."/>
            <person name="Daum C."/>
            <person name="Floudas D."/>
            <person name="Sun H."/>
            <person name="Yadav J.S."/>
            <person name="Pangilinan J."/>
            <person name="Larsson K.H."/>
            <person name="Matsuura K."/>
            <person name="Barry K."/>
            <person name="Labutti K."/>
            <person name="Kuo R."/>
            <person name="Ohm R.A."/>
            <person name="Bhattacharya S.S."/>
            <person name="Shirouzu T."/>
            <person name="Yoshinaga Y."/>
            <person name="Martin F.M."/>
            <person name="Grigoriev I.V."/>
            <person name="Hibbett D.S."/>
        </authorList>
    </citation>
    <scope>NUCLEOTIDE SEQUENCE [LARGE SCALE GENOMIC DNA]</scope>
    <source>
        <strain evidence="3 4">L-15889</strain>
    </source>
</reference>
<feature type="domain" description="DCUN1" evidence="2">
    <location>
        <begin position="1"/>
        <end position="177"/>
    </location>
</feature>
<comment type="function">
    <text evidence="1">Neddylation of cullins play an essential role in the regulation of SCF-type complexes activity.</text>
</comment>
<accession>A0A165R2D8</accession>
<dbReference type="STRING" id="1314783.A0A165R2D8"/>
<organism evidence="3 4">
    <name type="scientific">Daedalea quercina L-15889</name>
    <dbReference type="NCBI Taxonomy" id="1314783"/>
    <lineage>
        <taxon>Eukaryota</taxon>
        <taxon>Fungi</taxon>
        <taxon>Dikarya</taxon>
        <taxon>Basidiomycota</taxon>
        <taxon>Agaricomycotina</taxon>
        <taxon>Agaricomycetes</taxon>
        <taxon>Polyporales</taxon>
        <taxon>Fomitopsis</taxon>
    </lineage>
</organism>
<name>A0A165R2D8_9APHY</name>
<sequence>MNASEMAKISKPEWEKATSELRISNVKTLSTALHDLEDLLLLDKPALRPTASAPTKKPATGSCDPYNRSRYYGYATNTTKFFNELYAFCFTLAKPPQVRNIDMETASAFWSVLVVPKYPLMSDILQFINEKGTYKGVNKDLWTMTLEFCRAVQPDLSNYDPEGAWPTMLDDFVTWKKNGAAGDIPM</sequence>
<keyword evidence="4" id="KW-1185">Reference proteome</keyword>
<dbReference type="EMBL" id="KV429053">
    <property type="protein sequence ID" value="KZT70207.1"/>
    <property type="molecule type" value="Genomic_DNA"/>
</dbReference>
<dbReference type="OrthoDB" id="27198at2759"/>
<dbReference type="GO" id="GO:0045116">
    <property type="term" value="P:protein neddylation"/>
    <property type="evidence" value="ECO:0007669"/>
    <property type="project" value="TreeGrafter"/>
</dbReference>
<dbReference type="PROSITE" id="PS51229">
    <property type="entry name" value="DCUN1"/>
    <property type="match status" value="1"/>
</dbReference>
<dbReference type="InterPro" id="IPR042460">
    <property type="entry name" value="DCN1-like_PONY"/>
</dbReference>
<dbReference type="GO" id="GO:0032182">
    <property type="term" value="F:ubiquitin-like protein binding"/>
    <property type="evidence" value="ECO:0007669"/>
    <property type="project" value="TreeGrafter"/>
</dbReference>
<dbReference type="GO" id="GO:0000151">
    <property type="term" value="C:ubiquitin ligase complex"/>
    <property type="evidence" value="ECO:0007669"/>
    <property type="project" value="TreeGrafter"/>
</dbReference>
<dbReference type="Pfam" id="PF03556">
    <property type="entry name" value="Cullin_binding"/>
    <property type="match status" value="1"/>
</dbReference>
<evidence type="ECO:0000313" key="4">
    <source>
        <dbReference type="Proteomes" id="UP000076727"/>
    </source>
</evidence>
<dbReference type="GO" id="GO:0031624">
    <property type="term" value="F:ubiquitin conjugating enzyme binding"/>
    <property type="evidence" value="ECO:0007669"/>
    <property type="project" value="TreeGrafter"/>
</dbReference>
<dbReference type="InterPro" id="IPR014764">
    <property type="entry name" value="DCN-prot"/>
</dbReference>
<dbReference type="Gene3D" id="1.10.238.200">
    <property type="entry name" value="Cullin, PONY binding domain"/>
    <property type="match status" value="1"/>
</dbReference>
<proteinExistence type="predicted"/>
<dbReference type="GO" id="GO:0097602">
    <property type="term" value="F:cullin family protein binding"/>
    <property type="evidence" value="ECO:0007669"/>
    <property type="project" value="TreeGrafter"/>
</dbReference>
<dbReference type="InterPro" id="IPR005176">
    <property type="entry name" value="PONY_dom"/>
</dbReference>
<gene>
    <name evidence="3" type="ORF">DAEQUDRAFT_228751</name>
</gene>
<evidence type="ECO:0000259" key="2">
    <source>
        <dbReference type="PROSITE" id="PS51229"/>
    </source>
</evidence>
<dbReference type="AlphaFoldDB" id="A0A165R2D8"/>
<evidence type="ECO:0000256" key="1">
    <source>
        <dbReference type="RuleBase" id="RU410713"/>
    </source>
</evidence>
<evidence type="ECO:0000313" key="3">
    <source>
        <dbReference type="EMBL" id="KZT70207.1"/>
    </source>
</evidence>
<dbReference type="Proteomes" id="UP000076727">
    <property type="component" value="Unassembled WGS sequence"/>
</dbReference>